<reference evidence="1" key="1">
    <citation type="submission" date="2023-08" db="EMBL/GenBank/DDBJ databases">
        <authorList>
            <person name="Nazir A."/>
        </authorList>
    </citation>
    <scope>NUCLEOTIDE SEQUENCE</scope>
</reference>
<dbReference type="EMBL" id="OR481006">
    <property type="protein sequence ID" value="WNO47539.1"/>
    <property type="molecule type" value="Genomic_DNA"/>
</dbReference>
<evidence type="ECO:0000313" key="1">
    <source>
        <dbReference type="EMBL" id="WNO47539.1"/>
    </source>
</evidence>
<protein>
    <submittedName>
        <fullName evidence="1">Uncharacterized protein</fullName>
    </submittedName>
</protein>
<name>A0AA96KSP9_9CAUD</name>
<sequence length="58" mass="6836">MKHYFVKGQDGNWFNEKTKYYLGTDEDFLVGHIEAEGWSVREIVDHIMQSVNDALEED</sequence>
<accession>A0AA96KSP9</accession>
<proteinExistence type="predicted"/>
<organism evidence="1">
    <name type="scientific">Staphylococcus phage vB_VibM_10AMN12</name>
    <dbReference type="NCBI Taxonomy" id="3076785"/>
    <lineage>
        <taxon>Viruses</taxon>
        <taxon>Duplodnaviria</taxon>
        <taxon>Heunggongvirae</taxon>
        <taxon>Uroviricota</taxon>
        <taxon>Caudoviricetes</taxon>
    </lineage>
</organism>